<reference evidence="1 2" key="1">
    <citation type="submission" date="2020-01" db="EMBL/GenBank/DDBJ databases">
        <title>Frigidibacter albus SP32T (=CGMCC 1.13995T).</title>
        <authorList>
            <person name="Liao X."/>
        </authorList>
    </citation>
    <scope>NUCLEOTIDE SEQUENCE [LARGE SCALE GENOMIC DNA]</scope>
    <source>
        <strain evidence="1 2">SP32</strain>
    </source>
</reference>
<protein>
    <submittedName>
        <fullName evidence="1">Uncharacterized protein</fullName>
    </submittedName>
</protein>
<proteinExistence type="predicted"/>
<sequence>MAASEKNVDKGGAAEEAFREYFSSLGSFVVRGVPVKVGGEDVTDVDLWVYTRTNAHSRNVTIVDVKNKRRGKAFERVIWVKGLQVTLGADEAIVATQGAKIAVYDFAQRLDVKVISSSVFDSLVRKYSVGGDRYYAEELDSIWSQVIVDRKSIKARIDEAKSRISFGVNFGALNNWIDEASLLLRVAVERERQPGPITRGAYYLCSLVAMAADYLGRKHVLSDHEMRLDFFRKGLTFGGNDDGDGRRYIEFAEALVTEHLDSTGGAAAKVRTMFYRSIDKSPFGGLIESFSRSNAGVELYKAAIQLENEAFRRAIRAPRSQEGIEGKSVLGLIGDFADIPRRDLLGENAMKSEQPQPPLQPKLEL</sequence>
<evidence type="ECO:0000313" key="2">
    <source>
        <dbReference type="Proteomes" id="UP000477083"/>
    </source>
</evidence>
<gene>
    <name evidence="1" type="ORF">GS660_18835</name>
</gene>
<name>A0A6L8VMX2_9RHOB</name>
<keyword evidence="2" id="KW-1185">Reference proteome</keyword>
<accession>A0A6L8VMX2</accession>
<dbReference type="AlphaFoldDB" id="A0A6L8VMX2"/>
<dbReference type="Proteomes" id="UP000477083">
    <property type="component" value="Unassembled WGS sequence"/>
</dbReference>
<dbReference type="RefSeq" id="WP_161348537.1">
    <property type="nucleotide sequence ID" value="NZ_BMGW01000017.1"/>
</dbReference>
<dbReference type="OrthoDB" id="1437692at2"/>
<dbReference type="EMBL" id="WWNR01000017">
    <property type="protein sequence ID" value="MZQ91151.1"/>
    <property type="molecule type" value="Genomic_DNA"/>
</dbReference>
<comment type="caution">
    <text evidence="1">The sequence shown here is derived from an EMBL/GenBank/DDBJ whole genome shotgun (WGS) entry which is preliminary data.</text>
</comment>
<evidence type="ECO:0000313" key="1">
    <source>
        <dbReference type="EMBL" id="MZQ91151.1"/>
    </source>
</evidence>
<organism evidence="1 2">
    <name type="scientific">Frigidibacter albus</name>
    <dbReference type="NCBI Taxonomy" id="1465486"/>
    <lineage>
        <taxon>Bacteria</taxon>
        <taxon>Pseudomonadati</taxon>
        <taxon>Pseudomonadota</taxon>
        <taxon>Alphaproteobacteria</taxon>
        <taxon>Rhodobacterales</taxon>
        <taxon>Paracoccaceae</taxon>
        <taxon>Frigidibacter</taxon>
    </lineage>
</organism>